<organism evidence="3 4">
    <name type="scientific">Actinomadura rubteroloni</name>
    <dbReference type="NCBI Taxonomy" id="1926885"/>
    <lineage>
        <taxon>Bacteria</taxon>
        <taxon>Bacillati</taxon>
        <taxon>Actinomycetota</taxon>
        <taxon>Actinomycetes</taxon>
        <taxon>Streptosporangiales</taxon>
        <taxon>Thermomonosporaceae</taxon>
        <taxon>Actinomadura</taxon>
    </lineage>
</organism>
<evidence type="ECO:0000313" key="3">
    <source>
        <dbReference type="EMBL" id="POM22962.1"/>
    </source>
</evidence>
<protein>
    <submittedName>
        <fullName evidence="3">Uncharacterized protein</fullName>
    </submittedName>
</protein>
<feature type="region of interest" description="Disordered" evidence="1">
    <location>
        <begin position="34"/>
        <end position="53"/>
    </location>
</feature>
<feature type="signal peptide" evidence="2">
    <location>
        <begin position="1"/>
        <end position="28"/>
    </location>
</feature>
<gene>
    <name evidence="3" type="ORF">BTM25_51680</name>
</gene>
<evidence type="ECO:0000256" key="1">
    <source>
        <dbReference type="SAM" id="MobiDB-lite"/>
    </source>
</evidence>
<keyword evidence="4" id="KW-1185">Reference proteome</keyword>
<proteinExistence type="predicted"/>
<reference evidence="3 4" key="1">
    <citation type="journal article" date="2017" name="Chemistry">
        <title>Isolation, Biosynthesis and Chemical Modifications of Rubterolones A-F: Rare Tropolone Alkaloids from Actinomadura sp. 5-2.</title>
        <authorList>
            <person name="Guo H."/>
            <person name="Benndorf R."/>
            <person name="Leichnitz D."/>
            <person name="Klassen J.L."/>
            <person name="Vollmers J."/>
            <person name="Gorls H."/>
            <person name="Steinacker M."/>
            <person name="Weigel C."/>
            <person name="Dahse H.M."/>
            <person name="Kaster A.K."/>
            <person name="de Beer Z.W."/>
            <person name="Poulsen M."/>
            <person name="Beemelmanns C."/>
        </authorList>
    </citation>
    <scope>NUCLEOTIDE SEQUENCE [LARGE SCALE GENOMIC DNA]</scope>
    <source>
        <strain evidence="3 4">5-2</strain>
    </source>
</reference>
<keyword evidence="2" id="KW-0732">Signal</keyword>
<dbReference type="EMBL" id="MTBP01000004">
    <property type="protein sequence ID" value="POM22962.1"/>
    <property type="molecule type" value="Genomic_DNA"/>
</dbReference>
<sequence length="875" mass="91100" precursor="true">MHYHSRGHRLGACLVAGLLVAGLASAVAATETATARPAAASPEDSPISASPEAGQFYPTRVRIMDNAQVPARGTTTIQVTGQGGLPTADISSVALNIGAKGDWFNNGTLTIYPSGAQEPTATAVSYNPNYYASNMVITKVGADGKIKVANKSDQPVRVYLDVHGYALSTPGSAPGSTYNGLPPARLVDKTKIASMGNFELSPLGEGGVPASGVDAVAVRLTLKGEQTGTVRVYAAGDVWPADANVDYPQNITAQTFSIAKIGQDGRINVHNLSGGAVEVSVDVVGYFTKALKQGATIVTLQPGRLAGNVTIPANGDYALAPRGKAGIPDSGTSTVGINVTASSAGTGALSVTPSSTNETAVETVAYAAGRPTTGFTTARLGGDGKAVIHNSGTSPVTISVDAFSYYADPQHDITAEVADGTLKLAWRPRQGAGEYVLMDAGNEEVAWRGNSTSTNLPMPAPTFRTLILAAVEPGTTISYLGKILATAPDPQSEVAPMTVVTSASGTDIKWASDPPGTDVPPIDSTLEHRIAADDGTVVDVPLSRASTTTALGQSATFTVATGGAEVPEKVDDENSPDAPADPPAGTFPDDPPAVETGDGVPIDDPTTPTPAPSASTQVEAGPATTDDGGEDPNSVLNDVVISPPAMTVDEFAALAGLGTPSQTSIQARSAEVGAQGLTKGSTWVDYETYIPSAKVHVIPGAALACLALKGQWYAGDGRGVGHNTGKYRTRVAINLDWKDKKNFAYRDVHSTHRLAPTYATKTASVSGITFKASKNTGKYARIFIDHGVGNPFCYITSIEYRMWLEFYKNGEHWVYGRHVRMPSHQVYQEDFYYDSAGWHHYGARLMFNHPAVAAMCLAAFGAPAVCGYKKTQVVQ</sequence>
<feature type="chain" id="PRO_5015173068" evidence="2">
    <location>
        <begin position="29"/>
        <end position="875"/>
    </location>
</feature>
<dbReference type="Proteomes" id="UP000242367">
    <property type="component" value="Unassembled WGS sequence"/>
</dbReference>
<evidence type="ECO:0000313" key="4">
    <source>
        <dbReference type="Proteomes" id="UP000242367"/>
    </source>
</evidence>
<dbReference type="AlphaFoldDB" id="A0A2P4UD52"/>
<feature type="region of interest" description="Disordered" evidence="1">
    <location>
        <begin position="563"/>
        <end position="634"/>
    </location>
</feature>
<accession>A0A2P4UD52</accession>
<comment type="caution">
    <text evidence="3">The sequence shown here is derived from an EMBL/GenBank/DDBJ whole genome shotgun (WGS) entry which is preliminary data.</text>
</comment>
<evidence type="ECO:0000256" key="2">
    <source>
        <dbReference type="SAM" id="SignalP"/>
    </source>
</evidence>
<name>A0A2P4UD52_9ACTN</name>